<gene>
    <name evidence="2" type="ORF">CfE428DRAFT_0991</name>
</gene>
<evidence type="ECO:0000313" key="2">
    <source>
        <dbReference type="EMBL" id="EDY21746.1"/>
    </source>
</evidence>
<dbReference type="EMBL" id="ABVL01000002">
    <property type="protein sequence ID" value="EDY21746.1"/>
    <property type="molecule type" value="Genomic_DNA"/>
</dbReference>
<feature type="chain" id="PRO_5002802790" evidence="1">
    <location>
        <begin position="21"/>
        <end position="65"/>
    </location>
</feature>
<comment type="caution">
    <text evidence="2">The sequence shown here is derived from an EMBL/GenBank/DDBJ whole genome shotgun (WGS) entry which is preliminary data.</text>
</comment>
<protein>
    <submittedName>
        <fullName evidence="2">Uncharacterized protein</fullName>
    </submittedName>
</protein>
<dbReference type="Proteomes" id="UP000005824">
    <property type="component" value="Unassembled WGS sequence"/>
</dbReference>
<accession>B4CWF4</accession>
<name>B4CWF4_9BACT</name>
<proteinExistence type="predicted"/>
<dbReference type="STRING" id="497964.CfE428DRAFT_0991"/>
<keyword evidence="1" id="KW-0732">Signal</keyword>
<keyword evidence="3" id="KW-1185">Reference proteome</keyword>
<evidence type="ECO:0000256" key="1">
    <source>
        <dbReference type="SAM" id="SignalP"/>
    </source>
</evidence>
<dbReference type="AlphaFoldDB" id="B4CWF4"/>
<organism evidence="2 3">
    <name type="scientific">Chthoniobacter flavus Ellin428</name>
    <dbReference type="NCBI Taxonomy" id="497964"/>
    <lineage>
        <taxon>Bacteria</taxon>
        <taxon>Pseudomonadati</taxon>
        <taxon>Verrucomicrobiota</taxon>
        <taxon>Spartobacteria</taxon>
        <taxon>Chthoniobacterales</taxon>
        <taxon>Chthoniobacteraceae</taxon>
        <taxon>Chthoniobacter</taxon>
    </lineage>
</organism>
<evidence type="ECO:0000313" key="3">
    <source>
        <dbReference type="Proteomes" id="UP000005824"/>
    </source>
</evidence>
<sequence length="65" mass="6866" precursor="true">MKPAPLLFALWLLSSTIAILHGAPFPKDAAVSLHFLEHPAIGDQVVGKFVVQNNGVDFSGGRVLG</sequence>
<feature type="signal peptide" evidence="1">
    <location>
        <begin position="1"/>
        <end position="20"/>
    </location>
</feature>
<dbReference type="RefSeq" id="WP_006978318.1">
    <property type="nucleotide sequence ID" value="NZ_ABVL01000002.1"/>
</dbReference>
<dbReference type="InParanoid" id="B4CWF4"/>
<reference evidence="2 3" key="1">
    <citation type="journal article" date="2011" name="J. Bacteriol.">
        <title>Genome sequence of Chthoniobacter flavus Ellin428, an aerobic heterotrophic soil bacterium.</title>
        <authorList>
            <person name="Kant R."/>
            <person name="van Passel M.W."/>
            <person name="Palva A."/>
            <person name="Lucas S."/>
            <person name="Lapidus A."/>
            <person name="Glavina Del Rio T."/>
            <person name="Dalin E."/>
            <person name="Tice H."/>
            <person name="Bruce D."/>
            <person name="Goodwin L."/>
            <person name="Pitluck S."/>
            <person name="Larimer F.W."/>
            <person name="Land M.L."/>
            <person name="Hauser L."/>
            <person name="Sangwan P."/>
            <person name="de Vos W.M."/>
            <person name="Janssen P.H."/>
            <person name="Smidt H."/>
        </authorList>
    </citation>
    <scope>NUCLEOTIDE SEQUENCE [LARGE SCALE GENOMIC DNA]</scope>
    <source>
        <strain evidence="2 3">Ellin428</strain>
    </source>
</reference>